<proteinExistence type="predicted"/>
<evidence type="ECO:0000313" key="2">
    <source>
        <dbReference type="EMBL" id="RSU02518.1"/>
    </source>
</evidence>
<dbReference type="Proteomes" id="UP000287101">
    <property type="component" value="Unassembled WGS sequence"/>
</dbReference>
<keyword evidence="3" id="KW-1185">Reference proteome</keyword>
<comment type="caution">
    <text evidence="2">The sequence shown here is derived from an EMBL/GenBank/DDBJ whole genome shotgun (WGS) entry which is preliminary data.</text>
</comment>
<feature type="domain" description="Uracil-DNA glycosylase-like" evidence="1">
    <location>
        <begin position="20"/>
        <end position="106"/>
    </location>
</feature>
<sequence>MKKSLDYRLAAVLYDTKLWGAFMTDLIHVVESDSSKVSTDSEDVAYLEAHLDELGVSENAVLVALGGKTEKALTGKARRKVVSLPHYSGANGHWKAENTRQKVEAIASN</sequence>
<evidence type="ECO:0000313" key="3">
    <source>
        <dbReference type="Proteomes" id="UP000287101"/>
    </source>
</evidence>
<organism evidence="2 3">
    <name type="scientific">Vagococcus fessus</name>
    <dbReference type="NCBI Taxonomy" id="120370"/>
    <lineage>
        <taxon>Bacteria</taxon>
        <taxon>Bacillati</taxon>
        <taxon>Bacillota</taxon>
        <taxon>Bacilli</taxon>
        <taxon>Lactobacillales</taxon>
        <taxon>Enterococcaceae</taxon>
        <taxon>Vagococcus</taxon>
    </lineage>
</organism>
<dbReference type="EMBL" id="NGJY01000003">
    <property type="protein sequence ID" value="RSU02518.1"/>
    <property type="molecule type" value="Genomic_DNA"/>
</dbReference>
<evidence type="ECO:0000259" key="1">
    <source>
        <dbReference type="Pfam" id="PF03167"/>
    </source>
</evidence>
<dbReference type="AlphaFoldDB" id="A0A430A6P0"/>
<accession>A0A430A6P0</accession>
<protein>
    <recommendedName>
        <fullName evidence="1">Uracil-DNA glycosylase-like domain-containing protein</fullName>
    </recommendedName>
</protein>
<dbReference type="Pfam" id="PF03167">
    <property type="entry name" value="UDG"/>
    <property type="match status" value="1"/>
</dbReference>
<gene>
    <name evidence="2" type="ORF">CBF31_08795</name>
</gene>
<dbReference type="InterPro" id="IPR005122">
    <property type="entry name" value="Uracil-DNA_glycosylase-like"/>
</dbReference>
<name>A0A430A6P0_9ENTE</name>
<reference evidence="2 3" key="1">
    <citation type="submission" date="2017-05" db="EMBL/GenBank/DDBJ databases">
        <title>Vagococcus spp. assemblies.</title>
        <authorList>
            <person name="Gulvik C.A."/>
        </authorList>
    </citation>
    <scope>NUCLEOTIDE SEQUENCE [LARGE SCALE GENOMIC DNA]</scope>
    <source>
        <strain evidence="2 3">CCUG 41755</strain>
    </source>
</reference>